<dbReference type="RefSeq" id="WP_066622008.1">
    <property type="nucleotide sequence ID" value="NZ_JBHSYQ010000016.1"/>
</dbReference>
<proteinExistence type="predicted"/>
<keyword evidence="1" id="KW-1133">Transmembrane helix</keyword>
<feature type="transmembrane region" description="Helical" evidence="1">
    <location>
        <begin position="116"/>
        <end position="134"/>
    </location>
</feature>
<dbReference type="Proteomes" id="UP001596405">
    <property type="component" value="Unassembled WGS sequence"/>
</dbReference>
<reference evidence="3" key="1">
    <citation type="journal article" date="2019" name="Int. J. Syst. Evol. Microbiol.">
        <title>The Global Catalogue of Microorganisms (GCM) 10K type strain sequencing project: providing services to taxonomists for standard genome sequencing and annotation.</title>
        <authorList>
            <consortium name="The Broad Institute Genomics Platform"/>
            <consortium name="The Broad Institute Genome Sequencing Center for Infectious Disease"/>
            <person name="Wu L."/>
            <person name="Ma J."/>
        </authorList>
    </citation>
    <scope>NUCLEOTIDE SEQUENCE [LARGE SCALE GENOMIC DNA]</scope>
    <source>
        <strain evidence="3">CGMCC 4.7393</strain>
    </source>
</reference>
<dbReference type="EMBL" id="JBHSYQ010000016">
    <property type="protein sequence ID" value="MFC6999970.1"/>
    <property type="molecule type" value="Genomic_DNA"/>
</dbReference>
<organism evidence="2 3">
    <name type="scientific">Rufibacter roseus</name>
    <dbReference type="NCBI Taxonomy" id="1567108"/>
    <lineage>
        <taxon>Bacteria</taxon>
        <taxon>Pseudomonadati</taxon>
        <taxon>Bacteroidota</taxon>
        <taxon>Cytophagia</taxon>
        <taxon>Cytophagales</taxon>
        <taxon>Hymenobacteraceae</taxon>
        <taxon>Rufibacter</taxon>
    </lineage>
</organism>
<evidence type="ECO:0000313" key="2">
    <source>
        <dbReference type="EMBL" id="MFC6999970.1"/>
    </source>
</evidence>
<accession>A0ABW2DQI9</accession>
<sequence length="147" mass="16469">MKIIPYIIAKDIFIWILYFMILRFDIGGAFTPEVASHFPFAQILTFSEVLAGAVYIALIPLLIDLIFTTRLNSSLSKRENWQQMNDFKKGVILHIPITTLWLLFSITGIVESNQSSTMALCGGFLASGIILILTNKLQNTLCPTLTN</sequence>
<feature type="transmembrane region" description="Helical" evidence="1">
    <location>
        <begin position="50"/>
        <end position="69"/>
    </location>
</feature>
<evidence type="ECO:0000256" key="1">
    <source>
        <dbReference type="SAM" id="Phobius"/>
    </source>
</evidence>
<evidence type="ECO:0000313" key="3">
    <source>
        <dbReference type="Proteomes" id="UP001596405"/>
    </source>
</evidence>
<gene>
    <name evidence="2" type="ORF">ACFQHR_20215</name>
</gene>
<protein>
    <submittedName>
        <fullName evidence="2">Uncharacterized protein</fullName>
    </submittedName>
</protein>
<keyword evidence="1" id="KW-0812">Transmembrane</keyword>
<comment type="caution">
    <text evidence="2">The sequence shown here is derived from an EMBL/GenBank/DDBJ whole genome shotgun (WGS) entry which is preliminary data.</text>
</comment>
<keyword evidence="3" id="KW-1185">Reference proteome</keyword>
<feature type="transmembrane region" description="Helical" evidence="1">
    <location>
        <begin position="90"/>
        <end position="110"/>
    </location>
</feature>
<keyword evidence="1" id="KW-0472">Membrane</keyword>
<feature type="transmembrane region" description="Helical" evidence="1">
    <location>
        <begin position="12"/>
        <end position="30"/>
    </location>
</feature>
<name>A0ABW2DQI9_9BACT</name>